<organism evidence="1 2">
    <name type="scientific">Racocetra persica</name>
    <dbReference type="NCBI Taxonomy" id="160502"/>
    <lineage>
        <taxon>Eukaryota</taxon>
        <taxon>Fungi</taxon>
        <taxon>Fungi incertae sedis</taxon>
        <taxon>Mucoromycota</taxon>
        <taxon>Glomeromycotina</taxon>
        <taxon>Glomeromycetes</taxon>
        <taxon>Diversisporales</taxon>
        <taxon>Gigasporaceae</taxon>
        <taxon>Racocetra</taxon>
    </lineage>
</organism>
<comment type="caution">
    <text evidence="1">The sequence shown here is derived from an EMBL/GenBank/DDBJ whole genome shotgun (WGS) entry which is preliminary data.</text>
</comment>
<dbReference type="EMBL" id="CAJVQC010153595">
    <property type="protein sequence ID" value="CAG8846937.1"/>
    <property type="molecule type" value="Genomic_DNA"/>
</dbReference>
<keyword evidence="2" id="KW-1185">Reference proteome</keyword>
<sequence length="83" mass="9794">QNYPNKGTRTIYLNQQLEGILDCSEYKNLYKIYISTSVDRNKFEIIKGSCESWEKGKKYETKIIPCSLAQDYLDKNYPKMELV</sequence>
<dbReference type="Proteomes" id="UP000789920">
    <property type="component" value="Unassembled WGS sequence"/>
</dbReference>
<accession>A0ACA9SR92</accession>
<evidence type="ECO:0000313" key="2">
    <source>
        <dbReference type="Proteomes" id="UP000789920"/>
    </source>
</evidence>
<proteinExistence type="predicted"/>
<feature type="non-terminal residue" evidence="1">
    <location>
        <position position="83"/>
    </location>
</feature>
<feature type="non-terminal residue" evidence="1">
    <location>
        <position position="1"/>
    </location>
</feature>
<evidence type="ECO:0000313" key="1">
    <source>
        <dbReference type="EMBL" id="CAG8846937.1"/>
    </source>
</evidence>
<name>A0ACA9SR92_9GLOM</name>
<reference evidence="1" key="1">
    <citation type="submission" date="2021-06" db="EMBL/GenBank/DDBJ databases">
        <authorList>
            <person name="Kallberg Y."/>
            <person name="Tangrot J."/>
            <person name="Rosling A."/>
        </authorList>
    </citation>
    <scope>NUCLEOTIDE SEQUENCE</scope>
    <source>
        <strain evidence="1">MA461A</strain>
    </source>
</reference>
<gene>
    <name evidence="1" type="ORF">RPERSI_LOCUS34390</name>
</gene>
<protein>
    <submittedName>
        <fullName evidence="1">16693_t:CDS:1</fullName>
    </submittedName>
</protein>